<dbReference type="Proteomes" id="UP000008983">
    <property type="component" value="Unassembled WGS sequence"/>
</dbReference>
<dbReference type="OMA" id="TYSPTNC"/>
<dbReference type="OrthoDB" id="429400at2759"/>
<dbReference type="InParanoid" id="G0QMG0"/>
<dbReference type="EMBL" id="GL983418">
    <property type="protein sequence ID" value="EGR33595.1"/>
    <property type="molecule type" value="Genomic_DNA"/>
</dbReference>
<dbReference type="PANTHER" id="PTHR23252:SF24">
    <property type="entry name" value="TRANSMEMBRANE PROTEIN 145"/>
    <property type="match status" value="1"/>
</dbReference>
<keyword evidence="1" id="KW-1133">Transmembrane helix</keyword>
<keyword evidence="1" id="KW-0812">Transmembrane</keyword>
<dbReference type="RefSeq" id="XP_004037581.1">
    <property type="nucleotide sequence ID" value="XM_004037533.1"/>
</dbReference>
<gene>
    <name evidence="3" type="ORF">IMG5_048370</name>
</gene>
<dbReference type="AlphaFoldDB" id="G0QMG0"/>
<evidence type="ECO:0000256" key="1">
    <source>
        <dbReference type="SAM" id="Phobius"/>
    </source>
</evidence>
<feature type="transmembrane region" description="Helical" evidence="1">
    <location>
        <begin position="101"/>
        <end position="122"/>
    </location>
</feature>
<reference evidence="3 4" key="1">
    <citation type="submission" date="2011-07" db="EMBL/GenBank/DDBJ databases">
        <authorList>
            <person name="Coyne R."/>
            <person name="Brami D."/>
            <person name="Johnson J."/>
            <person name="Hostetler J."/>
            <person name="Hannick L."/>
            <person name="Clark T."/>
            <person name="Cassidy-Hanley D."/>
            <person name="Inman J."/>
        </authorList>
    </citation>
    <scope>NUCLEOTIDE SEQUENCE [LARGE SCALE GENOMIC DNA]</scope>
    <source>
        <strain evidence="3 4">G5</strain>
    </source>
</reference>
<dbReference type="eggNOG" id="KOG4290">
    <property type="taxonomic scope" value="Eukaryota"/>
</dbReference>
<evidence type="ECO:0000313" key="3">
    <source>
        <dbReference type="EMBL" id="EGR33595.1"/>
    </source>
</evidence>
<organism evidence="3 4">
    <name type="scientific">Ichthyophthirius multifiliis</name>
    <name type="common">White spot disease agent</name>
    <name type="synonym">Ich</name>
    <dbReference type="NCBI Taxonomy" id="5932"/>
    <lineage>
        <taxon>Eukaryota</taxon>
        <taxon>Sar</taxon>
        <taxon>Alveolata</taxon>
        <taxon>Ciliophora</taxon>
        <taxon>Intramacronucleata</taxon>
        <taxon>Oligohymenophorea</taxon>
        <taxon>Hymenostomatida</taxon>
        <taxon>Ophryoglenina</taxon>
        <taxon>Ichthyophthirius</taxon>
    </lineage>
</organism>
<name>G0QMG0_ICHMU</name>
<feature type="domain" description="GPR180/TMEM145 transmembrane" evidence="2">
    <location>
        <begin position="6"/>
        <end position="118"/>
    </location>
</feature>
<proteinExistence type="predicted"/>
<accession>G0QMG0</accession>
<keyword evidence="1" id="KW-0472">Membrane</keyword>
<dbReference type="PANTHER" id="PTHR23252">
    <property type="entry name" value="INTIMAL THICKNESS RECEPTOR-RELATED"/>
    <property type="match status" value="1"/>
</dbReference>
<dbReference type="InterPro" id="IPR047831">
    <property type="entry name" value="GPR180/TMEM145"/>
</dbReference>
<dbReference type="GeneID" id="14909781"/>
<keyword evidence="4" id="KW-1185">Reference proteome</keyword>
<sequence length="146" mass="16879">MNKKKILLGIVHMMIVGLSKLTDDEMDKIHQFDGVPGMIIAILRIGMFLYFLFGLYQTHQNAREKVKSFIYKFGIFGSLFFLSFPIILLISMFIAPYNQHRFITISTLLSQSLAIVFMSKIFTCKQGEYYNASLQSQTILPDYKNE</sequence>
<dbReference type="GO" id="GO:0019236">
    <property type="term" value="P:response to pheromone"/>
    <property type="evidence" value="ECO:0007669"/>
    <property type="project" value="InterPro"/>
</dbReference>
<evidence type="ECO:0000259" key="2">
    <source>
        <dbReference type="Pfam" id="PF10192"/>
    </source>
</evidence>
<protein>
    <recommendedName>
        <fullName evidence="2">GPR180/TMEM145 transmembrane domain-containing protein</fullName>
    </recommendedName>
</protein>
<evidence type="ECO:0000313" key="4">
    <source>
        <dbReference type="Proteomes" id="UP000008983"/>
    </source>
</evidence>
<dbReference type="GO" id="GO:0007186">
    <property type="term" value="P:G protein-coupled receptor signaling pathway"/>
    <property type="evidence" value="ECO:0007669"/>
    <property type="project" value="InterPro"/>
</dbReference>
<feature type="transmembrane region" description="Helical" evidence="1">
    <location>
        <begin position="37"/>
        <end position="57"/>
    </location>
</feature>
<dbReference type="Pfam" id="PF10192">
    <property type="entry name" value="GPR180-TMEM145_TM"/>
    <property type="match status" value="1"/>
</dbReference>
<feature type="transmembrane region" description="Helical" evidence="1">
    <location>
        <begin position="69"/>
        <end position="95"/>
    </location>
</feature>
<dbReference type="InterPro" id="IPR019336">
    <property type="entry name" value="GPR180/TMEM145_TM"/>
</dbReference>